<protein>
    <submittedName>
        <fullName evidence="2">IS982 family transposase</fullName>
    </submittedName>
</protein>
<dbReference type="Proteomes" id="UP000474042">
    <property type="component" value="Unassembled WGS sequence"/>
</dbReference>
<dbReference type="InterPro" id="IPR025668">
    <property type="entry name" value="Tnp_DDE_dom"/>
</dbReference>
<accession>A0A6L9EWH0</accession>
<dbReference type="NCBIfam" id="NF033520">
    <property type="entry name" value="transpos_IS982"/>
    <property type="match status" value="1"/>
</dbReference>
<dbReference type="Pfam" id="PF13612">
    <property type="entry name" value="DDE_Tnp_1_3"/>
    <property type="match status" value="1"/>
</dbReference>
<proteinExistence type="predicted"/>
<organism evidence="2 3">
    <name type="scientific">Clostridium butyricum</name>
    <dbReference type="NCBI Taxonomy" id="1492"/>
    <lineage>
        <taxon>Bacteria</taxon>
        <taxon>Bacillati</taxon>
        <taxon>Bacillota</taxon>
        <taxon>Clostridia</taxon>
        <taxon>Eubacteriales</taxon>
        <taxon>Clostridiaceae</taxon>
        <taxon>Clostridium</taxon>
    </lineage>
</organism>
<dbReference type="AlphaFoldDB" id="A0A6L9EWH0"/>
<feature type="domain" description="Transposase DDE" evidence="1">
    <location>
        <begin position="120"/>
        <end position="267"/>
    </location>
</feature>
<gene>
    <name evidence="2" type="ORF">GND98_020055</name>
</gene>
<comment type="caution">
    <text evidence="2">The sequence shown here is derived from an EMBL/GenBank/DDBJ whole genome shotgun (WGS) entry which is preliminary data.</text>
</comment>
<evidence type="ECO:0000259" key="1">
    <source>
        <dbReference type="Pfam" id="PF13612"/>
    </source>
</evidence>
<dbReference type="EMBL" id="WOFV02000176">
    <property type="protein sequence ID" value="NAS20035.1"/>
    <property type="molecule type" value="Genomic_DNA"/>
</dbReference>
<reference evidence="2 3" key="1">
    <citation type="submission" date="2020-01" db="EMBL/GenBank/DDBJ databases">
        <title>Genome sequence of a 1,3-propanediol producer, Clostridium butyricum S3.</title>
        <authorList>
            <person name="Zhou J."/>
        </authorList>
    </citation>
    <scope>NUCLEOTIDE SEQUENCE [LARGE SCALE GENOMIC DNA]</scope>
    <source>
        <strain evidence="2 3">S3</strain>
    </source>
</reference>
<sequence length="312" mass="36204">MLEFTYYNTEKINDLKDFFTVVFVLIDDVYNEIIPSEIKNRRNISDSKLSDSEIISISIVGEAITVDSEKAWFNFVKKNFKDLFPNICDRTRFNRTKRNLYSVIREIQKYFSKMPMFANDSIRIIDSMPIPVCKFARAYFSKCFKDIASYGYCASKKETYFGLKLHALVTVDGFVSDFLLTSAGIDDRAAVFELIENKPSIKIIADKGYIDTNLKNQLENEKDILLMSLKRKNSKNPLEKQLRNVLSKTRRRIETTFSQLSEQFNINKVLAKTKWGLMLRIILKILAHNISFIINNILGNEKMAQIKQLVFG</sequence>
<evidence type="ECO:0000313" key="2">
    <source>
        <dbReference type="EMBL" id="NAS20035.1"/>
    </source>
</evidence>
<name>A0A6L9EWH0_CLOBU</name>
<evidence type="ECO:0000313" key="3">
    <source>
        <dbReference type="Proteomes" id="UP000474042"/>
    </source>
</evidence>